<dbReference type="InterPro" id="IPR001841">
    <property type="entry name" value="Znf_RING"/>
</dbReference>
<dbReference type="CDD" id="cd16515">
    <property type="entry name" value="RING-HC_LRSAM1"/>
    <property type="match status" value="1"/>
</dbReference>
<keyword evidence="3 5" id="KW-0479">Metal-binding</keyword>
<keyword evidence="2" id="KW-0677">Repeat</keyword>
<dbReference type="InterPro" id="IPR001611">
    <property type="entry name" value="Leu-rich_rpt"/>
</dbReference>
<keyword evidence="10" id="KW-1185">Reference proteome</keyword>
<dbReference type="AlphaFoldDB" id="A0AAW1IZI1"/>
<feature type="coiled-coil region" evidence="6">
    <location>
        <begin position="328"/>
        <end position="356"/>
    </location>
</feature>
<evidence type="ECO:0000313" key="9">
    <source>
        <dbReference type="EMBL" id="KAK9695945.1"/>
    </source>
</evidence>
<evidence type="ECO:0000256" key="7">
    <source>
        <dbReference type="SAM" id="MobiDB-lite"/>
    </source>
</evidence>
<dbReference type="InterPro" id="IPR050216">
    <property type="entry name" value="LRR_domain-containing"/>
</dbReference>
<dbReference type="InterPro" id="IPR003591">
    <property type="entry name" value="Leu-rich_rpt_typical-subtyp"/>
</dbReference>
<evidence type="ECO:0000256" key="2">
    <source>
        <dbReference type="ARBA" id="ARBA00022737"/>
    </source>
</evidence>
<reference evidence="9 10" key="1">
    <citation type="journal article" date="2024" name="BMC Genomics">
        <title>De novo assembly and annotation of Popillia japonica's genome with initial clues to its potential as an invasive pest.</title>
        <authorList>
            <person name="Cucini C."/>
            <person name="Boschi S."/>
            <person name="Funari R."/>
            <person name="Cardaioli E."/>
            <person name="Iannotti N."/>
            <person name="Marturano G."/>
            <person name="Paoli F."/>
            <person name="Bruttini M."/>
            <person name="Carapelli A."/>
            <person name="Frati F."/>
            <person name="Nardi F."/>
        </authorList>
    </citation>
    <scope>NUCLEOTIDE SEQUENCE [LARGE SCALE GENOMIC DNA]</scope>
    <source>
        <strain evidence="9">DMR45628</strain>
    </source>
</reference>
<dbReference type="Pfam" id="PF23598">
    <property type="entry name" value="LRR_14"/>
    <property type="match status" value="1"/>
</dbReference>
<dbReference type="Gene3D" id="3.30.40.10">
    <property type="entry name" value="Zinc/RING finger domain, C3HC4 (zinc finger)"/>
    <property type="match status" value="1"/>
</dbReference>
<dbReference type="InterPro" id="IPR055414">
    <property type="entry name" value="LRR_R13L4/SHOC2-like"/>
</dbReference>
<keyword evidence="4" id="KW-0862">Zinc</keyword>
<keyword evidence="6" id="KW-0175">Coiled coil</keyword>
<dbReference type="GO" id="GO:0008270">
    <property type="term" value="F:zinc ion binding"/>
    <property type="evidence" value="ECO:0007669"/>
    <property type="project" value="UniProtKB-KW"/>
</dbReference>
<dbReference type="GO" id="GO:0005737">
    <property type="term" value="C:cytoplasm"/>
    <property type="evidence" value="ECO:0007669"/>
    <property type="project" value="TreeGrafter"/>
</dbReference>
<evidence type="ECO:0000256" key="5">
    <source>
        <dbReference type="PROSITE-ProRule" id="PRU00175"/>
    </source>
</evidence>
<dbReference type="InterPro" id="IPR032675">
    <property type="entry name" value="LRR_dom_sf"/>
</dbReference>
<evidence type="ECO:0000256" key="4">
    <source>
        <dbReference type="ARBA" id="ARBA00022833"/>
    </source>
</evidence>
<dbReference type="PROSITE" id="PS50089">
    <property type="entry name" value="ZF_RING_2"/>
    <property type="match status" value="1"/>
</dbReference>
<dbReference type="Gene3D" id="3.80.10.10">
    <property type="entry name" value="Ribonuclease Inhibitor"/>
    <property type="match status" value="1"/>
</dbReference>
<sequence length="690" mass="78636">MFRRNKKENKAKLEHKLYLARETPEPVFDLSDCGITTVPSGIYSLCRVFLKDCLKLDNNNLSSFAGGGNLQDLHLLKILDIHANEFTSLPNEIDSLINLRVLLISKNHLKKLPSSLCNLRHLEILDVSDNKLQSLPENLGNLICLRELNLASNKQLRELPKSICKAHNLSKITLDCEKFVYPPSEVVEKGAEAILQFVAKDTGYVYDETDKISSETESLNLDDLNFQAKIWKLEKIKEQKMREFLEIEKQNELIQQKELEIANASRVDRQKLLDDITKQQSKLDSDLAKIQEEKDVERFKFIEQLQIVEHNADLAINKLLAENNKEPLTQLLEMEREEEERIINAANESSNQLRKDDILNAMQEMIEQESKSFGELLQIRSETTQHILETELQSNNHLAHLIENHNLRQSELVAKIQEDSDLQKAAVCALLERGDARSWGLIQQVRLVEAQLAALTTIEMDRKRLKIDEQINDLSEKRANLSSLLMALLDQQYMRRIQLLSTIKILEEKGDTGEDFWLFQYQLLMDRMPSGIVDCQRNMNPSLVEALLMAGVWHCIPFLLKWSNNESELLNITEKDLRDAGLTDTKDCENVLQAFRTYSKQKYAQIAVSSRGVSDASPSAPVEELEEASAPPMESTGFATNECVICLDVHCQMIFVPCGHFCCCIVCASPVNNCPLCRSDIAHKIRVVPA</sequence>
<name>A0AAW1IZI1_POPJA</name>
<feature type="coiled-coil region" evidence="6">
    <location>
        <begin position="237"/>
        <end position="293"/>
    </location>
</feature>
<proteinExistence type="predicted"/>
<dbReference type="InterPro" id="IPR013083">
    <property type="entry name" value="Znf_RING/FYVE/PHD"/>
</dbReference>
<keyword evidence="3 5" id="KW-0863">Zinc-finger</keyword>
<feature type="domain" description="RING-type" evidence="8">
    <location>
        <begin position="643"/>
        <end position="678"/>
    </location>
</feature>
<dbReference type="SMART" id="SM00369">
    <property type="entry name" value="LRR_TYP"/>
    <property type="match status" value="4"/>
</dbReference>
<evidence type="ECO:0000313" key="10">
    <source>
        <dbReference type="Proteomes" id="UP001458880"/>
    </source>
</evidence>
<keyword evidence="1" id="KW-0433">Leucine-rich repeat</keyword>
<protein>
    <submittedName>
        <fullName evidence="9">Leucine rich repeat</fullName>
    </submittedName>
</protein>
<evidence type="ECO:0000259" key="8">
    <source>
        <dbReference type="PROSITE" id="PS50089"/>
    </source>
</evidence>
<dbReference type="PANTHER" id="PTHR48051">
    <property type="match status" value="1"/>
</dbReference>
<dbReference type="PANTHER" id="PTHR48051:SF47">
    <property type="entry name" value="LEUCINE RICH REPEAT AND STERILE ALPHA MOTIF CONTAINING 1"/>
    <property type="match status" value="1"/>
</dbReference>
<evidence type="ECO:0000256" key="1">
    <source>
        <dbReference type="ARBA" id="ARBA00022614"/>
    </source>
</evidence>
<dbReference type="PROSITE" id="PS51450">
    <property type="entry name" value="LRR"/>
    <property type="match status" value="1"/>
</dbReference>
<dbReference type="Pfam" id="PF13920">
    <property type="entry name" value="zf-C3HC4_3"/>
    <property type="match status" value="1"/>
</dbReference>
<evidence type="ECO:0000256" key="3">
    <source>
        <dbReference type="ARBA" id="ARBA00022771"/>
    </source>
</evidence>
<comment type="caution">
    <text evidence="9">The sequence shown here is derived from an EMBL/GenBank/DDBJ whole genome shotgun (WGS) entry which is preliminary data.</text>
</comment>
<gene>
    <name evidence="9" type="ORF">QE152_g32228</name>
</gene>
<accession>A0AAW1IZI1</accession>
<evidence type="ECO:0000256" key="6">
    <source>
        <dbReference type="SAM" id="Coils"/>
    </source>
</evidence>
<dbReference type="SUPFAM" id="SSF57850">
    <property type="entry name" value="RING/U-box"/>
    <property type="match status" value="1"/>
</dbReference>
<dbReference type="SMART" id="SM00364">
    <property type="entry name" value="LRR_BAC"/>
    <property type="match status" value="4"/>
</dbReference>
<feature type="region of interest" description="Disordered" evidence="7">
    <location>
        <begin position="613"/>
        <end position="633"/>
    </location>
</feature>
<dbReference type="EMBL" id="JASPKY010000466">
    <property type="protein sequence ID" value="KAK9695945.1"/>
    <property type="molecule type" value="Genomic_DNA"/>
</dbReference>
<dbReference type="SUPFAM" id="SSF52058">
    <property type="entry name" value="L domain-like"/>
    <property type="match status" value="1"/>
</dbReference>
<organism evidence="9 10">
    <name type="scientific">Popillia japonica</name>
    <name type="common">Japanese beetle</name>
    <dbReference type="NCBI Taxonomy" id="7064"/>
    <lineage>
        <taxon>Eukaryota</taxon>
        <taxon>Metazoa</taxon>
        <taxon>Ecdysozoa</taxon>
        <taxon>Arthropoda</taxon>
        <taxon>Hexapoda</taxon>
        <taxon>Insecta</taxon>
        <taxon>Pterygota</taxon>
        <taxon>Neoptera</taxon>
        <taxon>Endopterygota</taxon>
        <taxon>Coleoptera</taxon>
        <taxon>Polyphaga</taxon>
        <taxon>Scarabaeiformia</taxon>
        <taxon>Scarabaeidae</taxon>
        <taxon>Rutelinae</taxon>
        <taxon>Popillia</taxon>
    </lineage>
</organism>
<dbReference type="Proteomes" id="UP001458880">
    <property type="component" value="Unassembled WGS sequence"/>
</dbReference>